<feature type="transmembrane region" description="Helical" evidence="1">
    <location>
        <begin position="12"/>
        <end position="31"/>
    </location>
</feature>
<keyword evidence="1" id="KW-0812">Transmembrane</keyword>
<protein>
    <submittedName>
        <fullName evidence="2">Uncharacterized protein</fullName>
    </submittedName>
</protein>
<evidence type="ECO:0000256" key="1">
    <source>
        <dbReference type="SAM" id="Phobius"/>
    </source>
</evidence>
<keyword evidence="1" id="KW-1133">Transmembrane helix</keyword>
<accession>A0ABV8RMC3</accession>
<keyword evidence="3" id="KW-1185">Reference proteome</keyword>
<name>A0ABV8RMC3_9SPHN</name>
<evidence type="ECO:0000313" key="3">
    <source>
        <dbReference type="Proteomes" id="UP001595828"/>
    </source>
</evidence>
<organism evidence="2 3">
    <name type="scientific">Novosphingobium tardum</name>
    <dbReference type="NCBI Taxonomy" id="1538021"/>
    <lineage>
        <taxon>Bacteria</taxon>
        <taxon>Pseudomonadati</taxon>
        <taxon>Pseudomonadota</taxon>
        <taxon>Alphaproteobacteria</taxon>
        <taxon>Sphingomonadales</taxon>
        <taxon>Sphingomonadaceae</taxon>
        <taxon>Novosphingobium</taxon>
    </lineage>
</organism>
<gene>
    <name evidence="2" type="ORF">ACFO0A_05555</name>
</gene>
<reference evidence="3" key="1">
    <citation type="journal article" date="2019" name="Int. J. Syst. Evol. Microbiol.">
        <title>The Global Catalogue of Microorganisms (GCM) 10K type strain sequencing project: providing services to taxonomists for standard genome sequencing and annotation.</title>
        <authorList>
            <consortium name="The Broad Institute Genomics Platform"/>
            <consortium name="The Broad Institute Genome Sequencing Center for Infectious Disease"/>
            <person name="Wu L."/>
            <person name="Ma J."/>
        </authorList>
    </citation>
    <scope>NUCLEOTIDE SEQUENCE [LARGE SCALE GENOMIC DNA]</scope>
    <source>
        <strain evidence="3">CGMCC 1.12989</strain>
    </source>
</reference>
<proteinExistence type="predicted"/>
<dbReference type="RefSeq" id="WP_379537972.1">
    <property type="nucleotide sequence ID" value="NZ_JBHSDR010000003.1"/>
</dbReference>
<comment type="caution">
    <text evidence="2">The sequence shown here is derived from an EMBL/GenBank/DDBJ whole genome shotgun (WGS) entry which is preliminary data.</text>
</comment>
<sequence>MSERDPAAARFAVIQAARLASVALVLVGILINVGRLAILPPAAGIILIVAGLAGTFVAPLLLARRWRTPPQ</sequence>
<dbReference type="EMBL" id="JBHSDR010000003">
    <property type="protein sequence ID" value="MFC4294523.1"/>
    <property type="molecule type" value="Genomic_DNA"/>
</dbReference>
<dbReference type="Proteomes" id="UP001595828">
    <property type="component" value="Unassembled WGS sequence"/>
</dbReference>
<keyword evidence="1" id="KW-0472">Membrane</keyword>
<feature type="transmembrane region" description="Helical" evidence="1">
    <location>
        <begin position="37"/>
        <end position="62"/>
    </location>
</feature>
<evidence type="ECO:0000313" key="2">
    <source>
        <dbReference type="EMBL" id="MFC4294523.1"/>
    </source>
</evidence>